<evidence type="ECO:0000313" key="2">
    <source>
        <dbReference type="Proteomes" id="UP001642484"/>
    </source>
</evidence>
<protein>
    <submittedName>
        <fullName evidence="1">Uncharacterized protein</fullName>
    </submittedName>
</protein>
<gene>
    <name evidence="1" type="ORF">CCMP2556_LOCUS46774</name>
</gene>
<feature type="non-terminal residue" evidence="1">
    <location>
        <position position="1"/>
    </location>
</feature>
<dbReference type="EMBL" id="CAXAMN010025861">
    <property type="protein sequence ID" value="CAK9098762.1"/>
    <property type="molecule type" value="Genomic_DNA"/>
</dbReference>
<name>A0ABP0RDW2_9DINO</name>
<dbReference type="SUPFAM" id="SSF52540">
    <property type="entry name" value="P-loop containing nucleoside triphosphate hydrolases"/>
    <property type="match status" value="1"/>
</dbReference>
<dbReference type="InterPro" id="IPR027417">
    <property type="entry name" value="P-loop_NTPase"/>
</dbReference>
<proteinExistence type="predicted"/>
<accession>A0ABP0RDW2</accession>
<feature type="non-terminal residue" evidence="1">
    <location>
        <position position="226"/>
    </location>
</feature>
<dbReference type="Proteomes" id="UP001642484">
    <property type="component" value="Unassembled WGS sequence"/>
</dbReference>
<keyword evidence="2" id="KW-1185">Reference proteome</keyword>
<reference evidence="1 2" key="1">
    <citation type="submission" date="2024-02" db="EMBL/GenBank/DDBJ databases">
        <authorList>
            <person name="Chen Y."/>
            <person name="Shah S."/>
            <person name="Dougan E. K."/>
            <person name="Thang M."/>
            <person name="Chan C."/>
        </authorList>
    </citation>
    <scope>NUCLEOTIDE SEQUENCE [LARGE SCALE GENOMIC DNA]</scope>
</reference>
<evidence type="ECO:0000313" key="1">
    <source>
        <dbReference type="EMBL" id="CAK9098762.1"/>
    </source>
</evidence>
<comment type="caution">
    <text evidence="1">The sequence shown here is derived from an EMBL/GenBank/DDBJ whole genome shotgun (WGS) entry which is preliminary data.</text>
</comment>
<organism evidence="1 2">
    <name type="scientific">Durusdinium trenchii</name>
    <dbReference type="NCBI Taxonomy" id="1381693"/>
    <lineage>
        <taxon>Eukaryota</taxon>
        <taxon>Sar</taxon>
        <taxon>Alveolata</taxon>
        <taxon>Dinophyceae</taxon>
        <taxon>Suessiales</taxon>
        <taxon>Symbiodiniaceae</taxon>
        <taxon>Durusdinium</taxon>
    </lineage>
</organism>
<sequence>FTDWVINHKITNEAEYWALAGEQKEKKDNPTLWNYGGQVKVDKMIQKAQRGHLAALTTDVFQFASKTTSPFPLSDFIVPDEIRLWMENDTKTKSLIIQGTGGLGKTQLAKAILASLGKYFFVDAMDTIKHLFFVDGEALLCDDVSLGDYQIDQVKSILDISCDRAIRCRHEDGIVPAGTTRIFLTNHEKHVFFPPGFQLQQHQNAIERRMTWVEVKEVLFKTKEMS</sequence>
<dbReference type="Gene3D" id="3.40.50.300">
    <property type="entry name" value="P-loop containing nucleotide triphosphate hydrolases"/>
    <property type="match status" value="1"/>
</dbReference>